<keyword evidence="2" id="KW-0378">Hydrolase</keyword>
<reference evidence="9" key="1">
    <citation type="journal article" date="2019" name="Int. J. Syst. Evol. Microbiol.">
        <title>The Global Catalogue of Microorganisms (GCM) 10K type strain sequencing project: providing services to taxonomists for standard genome sequencing and annotation.</title>
        <authorList>
            <consortium name="The Broad Institute Genomics Platform"/>
            <consortium name="The Broad Institute Genome Sequencing Center for Infectious Disease"/>
            <person name="Wu L."/>
            <person name="Ma J."/>
        </authorList>
    </citation>
    <scope>NUCLEOTIDE SEQUENCE [LARGE SCALE GENOMIC DNA]</scope>
    <source>
        <strain evidence="9">KACC 12507</strain>
    </source>
</reference>
<sequence>MFNGYATRENLGLLFAIALLVVCTVLQKSYAENNNEACAVALMPCPFEVRLQPGEHKITLPISIYVNGMSEPRKEDALNHFDDALQGINLPALKRVDDEAVAHIVLKVVENGTNAPSLAIPEHLKETEYTAPEVNRFVHPYLGMDESYSLNLSAMNAQASDTEMSGNKKVLIQANTDFGAMHGLRSLMQLLFSANEGSYAGQYASQHAGQYAGQKEQSAAPKSLKLPLINIVDKPEFAWRGLLIDSVRHFIPLDDIKRQLRGMAAAKLNVFHWHLNDDQGWRIESKRYPKLHQLASDNLYYSQEEIKELVQYASLLGIRVVPEFDIPGHASAIAVAYPELMADKKQSEMQRHWGVFEPVLDVSDDRVYSFVDAIVKEFSRLFPDAYLHIGGDEVNPTQWLNNPNIRQLMLDYKLHSSEDIHHYFNVKVQNILAKYQRKLVGWDEIYHPDLPQDIVIQSWRGLDSITEFTQKGYQGVLSTGFYIDQPQYSAYHYRNAPIRDLYSHDVSKCMDIGEKISSRAWALEIERLKGSPVTGVLRLEPFTQDNTPVKVCGYMQLNERSFRQVDIRSLTQQEKRSSALSGVLKFSVDSWMGPLNIEMNVGETASLLQAHRLFIGNAFYMLNAQELVLEEMPDIKLPAALTDDKRRYVLGGEATLWSELVTHENIDIRTWPRLFVIAERLWSPPTLTDSDNMYERLFVIDQYARDVVGLQHYQQQTKGFSKLLGATHPALDTTFGSKSKTQTNSVNDIDRNEPYRGKTSSLIASLRQLAPLFEPAHYYTRHHIKYRQNKYHQLAPLDDFVDYLGPESLTLIELTQALQAQETSKSSVIEAISKQLALWQQSILNLQDIDTNTPELARFKVLLNEASAFLRLAHQTIDLCSGTSTMSNAQVTSLQTQLMALQAQQKETLIAAVPLFLTLIEACHTTSSTLPVYRSVDWVADGVFTNGVEGPAVGKDGALYAVNFQQNGTIGRVSGQHQAVEFARLPNDSIGNGIDFDLAGNMYIADYVNHNVMIISAENMRREGGVEVEVYAHFEKMNQPNDIVVSSSGLIFASDPNWAQSNGNLWRINKDRTVTLLEGNMGTTNGIALSPDEKTLYVNESVQRKVWQYKLDKDGNVISKSLLISFDDFGLDGMLTDASGNIYIARYSKGVIAIVSPQGKILREVALKGKYPTNVALGGNNKKRMFVTMQKRGAIESFLIE</sequence>
<dbReference type="Pfam" id="PF00728">
    <property type="entry name" value="Glyco_hydro_20"/>
    <property type="match status" value="2"/>
</dbReference>
<evidence type="ECO:0000256" key="3">
    <source>
        <dbReference type="ARBA" id="ARBA00023180"/>
    </source>
</evidence>
<organism evidence="8 9">
    <name type="scientific">Glaciecola siphonariae</name>
    <dbReference type="NCBI Taxonomy" id="521012"/>
    <lineage>
        <taxon>Bacteria</taxon>
        <taxon>Pseudomonadati</taxon>
        <taxon>Pseudomonadota</taxon>
        <taxon>Gammaproteobacteria</taxon>
        <taxon>Alteromonadales</taxon>
        <taxon>Alteromonadaceae</taxon>
        <taxon>Glaciecola</taxon>
    </lineage>
</organism>
<dbReference type="InterPro" id="IPR029018">
    <property type="entry name" value="Hex-like_dom2"/>
</dbReference>
<dbReference type="InterPro" id="IPR025705">
    <property type="entry name" value="Beta_hexosaminidase_sua/sub"/>
</dbReference>
<feature type="domain" description="SMP-30/Gluconolactonase/LRE-like region" evidence="6">
    <location>
        <begin position="949"/>
        <end position="1189"/>
    </location>
</feature>
<feature type="domain" description="Beta-hexosaminidase eukaryotic type N-terminal" evidence="7">
    <location>
        <begin position="140"/>
        <end position="190"/>
    </location>
</feature>
<keyword evidence="3" id="KW-0325">Glycoprotein</keyword>
<name>A0ABV9LZE3_9ALTE</name>
<dbReference type="Gene3D" id="2.120.10.30">
    <property type="entry name" value="TolB, C-terminal domain"/>
    <property type="match status" value="1"/>
</dbReference>
<keyword evidence="4" id="KW-0326">Glycosidase</keyword>
<dbReference type="EMBL" id="JBHSGU010000029">
    <property type="protein sequence ID" value="MFC4701952.1"/>
    <property type="molecule type" value="Genomic_DNA"/>
</dbReference>
<dbReference type="InterPro" id="IPR029019">
    <property type="entry name" value="HEX_eukaryotic_N"/>
</dbReference>
<proteinExistence type="inferred from homology"/>
<gene>
    <name evidence="8" type="ORF">ACFO4O_17540</name>
</gene>
<dbReference type="PRINTS" id="PR00738">
    <property type="entry name" value="GLHYDRLASE20"/>
</dbReference>
<comment type="similarity">
    <text evidence="1">Belongs to the glycosyl hydrolase 20 family.</text>
</comment>
<evidence type="ECO:0000313" key="9">
    <source>
        <dbReference type="Proteomes" id="UP001595897"/>
    </source>
</evidence>
<evidence type="ECO:0000256" key="1">
    <source>
        <dbReference type="ARBA" id="ARBA00006285"/>
    </source>
</evidence>
<dbReference type="SUPFAM" id="SSF55545">
    <property type="entry name" value="beta-N-acetylhexosaminidase-like domain"/>
    <property type="match status" value="1"/>
</dbReference>
<dbReference type="SUPFAM" id="SSF63829">
    <property type="entry name" value="Calcium-dependent phosphotriesterase"/>
    <property type="match status" value="1"/>
</dbReference>
<evidence type="ECO:0000259" key="7">
    <source>
        <dbReference type="Pfam" id="PF14845"/>
    </source>
</evidence>
<dbReference type="PANTHER" id="PTHR22600">
    <property type="entry name" value="BETA-HEXOSAMINIDASE"/>
    <property type="match status" value="1"/>
</dbReference>
<dbReference type="InterPro" id="IPR017853">
    <property type="entry name" value="GH"/>
</dbReference>
<dbReference type="Proteomes" id="UP001595897">
    <property type="component" value="Unassembled WGS sequence"/>
</dbReference>
<dbReference type="Gene3D" id="3.20.20.80">
    <property type="entry name" value="Glycosidases"/>
    <property type="match status" value="2"/>
</dbReference>
<evidence type="ECO:0000313" key="8">
    <source>
        <dbReference type="EMBL" id="MFC4701952.1"/>
    </source>
</evidence>
<protein>
    <submittedName>
        <fullName evidence="8">Family 20 glycosylhydrolase</fullName>
    </submittedName>
</protein>
<dbReference type="InterPro" id="IPR013658">
    <property type="entry name" value="SGL"/>
</dbReference>
<comment type="caution">
    <text evidence="8">The sequence shown here is derived from an EMBL/GenBank/DDBJ whole genome shotgun (WGS) entry which is preliminary data.</text>
</comment>
<dbReference type="Pfam" id="PF14845">
    <property type="entry name" value="Glycohydro_20b2"/>
    <property type="match status" value="1"/>
</dbReference>
<dbReference type="Pfam" id="PF08450">
    <property type="entry name" value="SGL"/>
    <property type="match status" value="1"/>
</dbReference>
<accession>A0ABV9LZE3</accession>
<dbReference type="PANTHER" id="PTHR22600:SF21">
    <property type="entry name" value="BETA-HEXOSAMINIDASE A"/>
    <property type="match status" value="1"/>
</dbReference>
<dbReference type="InterPro" id="IPR015883">
    <property type="entry name" value="Glyco_hydro_20_cat"/>
</dbReference>
<evidence type="ECO:0000259" key="5">
    <source>
        <dbReference type="Pfam" id="PF00728"/>
    </source>
</evidence>
<evidence type="ECO:0000256" key="4">
    <source>
        <dbReference type="ARBA" id="ARBA00023295"/>
    </source>
</evidence>
<dbReference type="SUPFAM" id="SSF51445">
    <property type="entry name" value="(Trans)glycosidases"/>
    <property type="match status" value="1"/>
</dbReference>
<evidence type="ECO:0000256" key="2">
    <source>
        <dbReference type="ARBA" id="ARBA00022801"/>
    </source>
</evidence>
<dbReference type="InterPro" id="IPR011042">
    <property type="entry name" value="6-blade_b-propeller_TolB-like"/>
</dbReference>
<feature type="domain" description="Glycoside hydrolase family 20 catalytic" evidence="5">
    <location>
        <begin position="641"/>
        <end position="684"/>
    </location>
</feature>
<feature type="domain" description="Glycoside hydrolase family 20 catalytic" evidence="5">
    <location>
        <begin position="237"/>
        <end position="493"/>
    </location>
</feature>
<evidence type="ECO:0000259" key="6">
    <source>
        <dbReference type="Pfam" id="PF08450"/>
    </source>
</evidence>
<dbReference type="RefSeq" id="WP_382410911.1">
    <property type="nucleotide sequence ID" value="NZ_JBHSGU010000029.1"/>
</dbReference>
<keyword evidence="9" id="KW-1185">Reference proteome</keyword>
<dbReference type="Gene3D" id="3.30.379.10">
    <property type="entry name" value="Chitobiase/beta-hexosaminidase domain 2-like"/>
    <property type="match status" value="1"/>
</dbReference>